<dbReference type="GO" id="GO:0016020">
    <property type="term" value="C:membrane"/>
    <property type="evidence" value="ECO:0007669"/>
    <property type="project" value="UniProtKB-SubCell"/>
</dbReference>
<dbReference type="Pfam" id="PF03547">
    <property type="entry name" value="Mem_trans"/>
    <property type="match status" value="1"/>
</dbReference>
<dbReference type="AlphaFoldDB" id="A0A212L3J6"/>
<feature type="transmembrane region" description="Helical" evidence="7">
    <location>
        <begin position="268"/>
        <end position="292"/>
    </location>
</feature>
<proteinExistence type="predicted"/>
<feature type="transmembrane region" description="Helical" evidence="7">
    <location>
        <begin position="65"/>
        <end position="83"/>
    </location>
</feature>
<feature type="transmembrane region" description="Helical" evidence="7">
    <location>
        <begin position="242"/>
        <end position="262"/>
    </location>
</feature>
<feature type="transmembrane region" description="Helical" evidence="7">
    <location>
        <begin position="95"/>
        <end position="119"/>
    </location>
</feature>
<feature type="transmembrane region" description="Helical" evidence="7">
    <location>
        <begin position="168"/>
        <end position="190"/>
    </location>
</feature>
<accession>A0A212L3J6</accession>
<dbReference type="EMBL" id="FMJC01000002">
    <property type="protein sequence ID" value="SCM72095.1"/>
    <property type="molecule type" value="Genomic_DNA"/>
</dbReference>
<evidence type="ECO:0000256" key="7">
    <source>
        <dbReference type="SAM" id="Phobius"/>
    </source>
</evidence>
<reference evidence="8" key="1">
    <citation type="submission" date="2016-08" db="EMBL/GenBank/DDBJ databases">
        <authorList>
            <person name="Seilhamer J.J."/>
        </authorList>
    </citation>
    <scope>NUCLEOTIDE SEQUENCE</scope>
    <source>
        <strain evidence="8">86-1</strain>
    </source>
</reference>
<evidence type="ECO:0000256" key="6">
    <source>
        <dbReference type="ARBA" id="ARBA00023136"/>
    </source>
</evidence>
<keyword evidence="6 7" id="KW-0472">Membrane</keyword>
<dbReference type="PANTHER" id="PTHR36838">
    <property type="entry name" value="AUXIN EFFLUX CARRIER FAMILY PROTEIN"/>
    <property type="match status" value="1"/>
</dbReference>
<sequence>MFHALFAVIPVFCVIAFGALLRARDVLPENAGPVLGVYVLKVALPLLILHLLAGARPEDLSRGGFWLGLIGSQMVVYVLGYMGDKLFSRRGIGPAVISGFSCSACNAAFVGLPIVSNLWPGNTEAMLVAGLAILTPNVVIILAQARLDILAGSLAWKGGNPLSFAGSLVRIFILGNPLLLATLAGAVLSMSRLGLWEPLDRAISLVGYTAAPCMLLALGLDLRQKLALATRRSHGGMALRQVWFIFCKLVLHPLLCWGILHVMGITGLWLVIPVLISATATALLVSVIAEVYSAVPEEAALTAVVTNGVSILTLTGFVWLFHAMGML</sequence>
<keyword evidence="2" id="KW-0813">Transport</keyword>
<feature type="transmembrane region" description="Helical" evidence="7">
    <location>
        <begin position="125"/>
        <end position="147"/>
    </location>
</feature>
<feature type="transmembrane region" description="Helical" evidence="7">
    <location>
        <begin position="299"/>
        <end position="321"/>
    </location>
</feature>
<dbReference type="PANTHER" id="PTHR36838:SF3">
    <property type="entry name" value="TRANSPORTER AUXIN EFFLUX CARRIER EC FAMILY"/>
    <property type="match status" value="1"/>
</dbReference>
<protein>
    <submittedName>
        <fullName evidence="8">Auxin Efflux Carrier</fullName>
    </submittedName>
</protein>
<evidence type="ECO:0000256" key="1">
    <source>
        <dbReference type="ARBA" id="ARBA00004141"/>
    </source>
</evidence>
<comment type="subcellular location">
    <subcellularLocation>
        <location evidence="1">Membrane</location>
        <topology evidence="1">Multi-pass membrane protein</topology>
    </subcellularLocation>
</comment>
<evidence type="ECO:0000256" key="3">
    <source>
        <dbReference type="ARBA" id="ARBA00022475"/>
    </source>
</evidence>
<feature type="transmembrane region" description="Helical" evidence="7">
    <location>
        <begin position="6"/>
        <end position="23"/>
    </location>
</feature>
<evidence type="ECO:0000313" key="8">
    <source>
        <dbReference type="EMBL" id="SCM72095.1"/>
    </source>
</evidence>
<keyword evidence="3" id="KW-1003">Cell membrane</keyword>
<dbReference type="InterPro" id="IPR004776">
    <property type="entry name" value="Mem_transp_PIN-like"/>
</dbReference>
<keyword evidence="5 7" id="KW-1133">Transmembrane helix</keyword>
<feature type="transmembrane region" description="Helical" evidence="7">
    <location>
        <begin position="35"/>
        <end position="53"/>
    </location>
</feature>
<organism evidence="8">
    <name type="scientific">uncultured Desulfovibrio sp</name>
    <dbReference type="NCBI Taxonomy" id="167968"/>
    <lineage>
        <taxon>Bacteria</taxon>
        <taxon>Pseudomonadati</taxon>
        <taxon>Thermodesulfobacteriota</taxon>
        <taxon>Desulfovibrionia</taxon>
        <taxon>Desulfovibrionales</taxon>
        <taxon>Desulfovibrionaceae</taxon>
        <taxon>Desulfovibrio</taxon>
        <taxon>environmental samples</taxon>
    </lineage>
</organism>
<evidence type="ECO:0000256" key="4">
    <source>
        <dbReference type="ARBA" id="ARBA00022692"/>
    </source>
</evidence>
<dbReference type="GO" id="GO:0055085">
    <property type="term" value="P:transmembrane transport"/>
    <property type="evidence" value="ECO:0007669"/>
    <property type="project" value="InterPro"/>
</dbReference>
<evidence type="ECO:0000256" key="2">
    <source>
        <dbReference type="ARBA" id="ARBA00022448"/>
    </source>
</evidence>
<dbReference type="RefSeq" id="WP_179980046.1">
    <property type="nucleotide sequence ID" value="NZ_LT608333.1"/>
</dbReference>
<feature type="transmembrane region" description="Helical" evidence="7">
    <location>
        <begin position="202"/>
        <end position="222"/>
    </location>
</feature>
<name>A0A212L3J6_9BACT</name>
<gene>
    <name evidence="8" type="ORF">KL86DES1_20392</name>
</gene>
<evidence type="ECO:0000256" key="5">
    <source>
        <dbReference type="ARBA" id="ARBA00022989"/>
    </source>
</evidence>
<keyword evidence="4 7" id="KW-0812">Transmembrane</keyword>